<dbReference type="AlphaFoldDB" id="A0A377IUT7"/>
<dbReference type="InterPro" id="IPR009363">
    <property type="entry name" value="Phage_Mu_Gp16"/>
</dbReference>
<protein>
    <submittedName>
        <fullName evidence="3">Mu-like phage E16 protein</fullName>
    </submittedName>
</protein>
<dbReference type="EMBL" id="UGHK01000003">
    <property type="protein sequence ID" value="STO92041.1"/>
    <property type="molecule type" value="Genomic_DNA"/>
</dbReference>
<evidence type="ECO:0000313" key="2">
    <source>
        <dbReference type="EMBL" id="STO72516.1"/>
    </source>
</evidence>
<dbReference type="RefSeq" id="WP_017806101.1">
    <property type="nucleotide sequence ID" value="NZ_UGHK01000002.1"/>
</dbReference>
<reference evidence="3 4" key="1">
    <citation type="submission" date="2018-06" db="EMBL/GenBank/DDBJ databases">
        <authorList>
            <consortium name="Pathogen Informatics"/>
            <person name="Doyle S."/>
        </authorList>
    </citation>
    <scope>NUCLEOTIDE SEQUENCE [LARGE SCALE GENOMIC DNA]</scope>
    <source>
        <strain evidence="3 4">NCTC11296</strain>
    </source>
</reference>
<evidence type="ECO:0000313" key="3">
    <source>
        <dbReference type="EMBL" id="STO92041.1"/>
    </source>
</evidence>
<dbReference type="EMBL" id="UGHK01000002">
    <property type="protein sequence ID" value="STO71085.1"/>
    <property type="molecule type" value="Genomic_DNA"/>
</dbReference>
<dbReference type="Pfam" id="PF06252">
    <property type="entry name" value="GemA"/>
    <property type="match status" value="1"/>
</dbReference>
<evidence type="ECO:0000313" key="4">
    <source>
        <dbReference type="Proteomes" id="UP000254465"/>
    </source>
</evidence>
<dbReference type="EMBL" id="UGHK01000002">
    <property type="protein sequence ID" value="STO72516.1"/>
    <property type="molecule type" value="Genomic_DNA"/>
</dbReference>
<accession>A0A377IUT7</accession>
<name>A0A377IUT7_AVIPA</name>
<dbReference type="Proteomes" id="UP000254465">
    <property type="component" value="Unassembled WGS sequence"/>
</dbReference>
<proteinExistence type="predicted"/>
<organism evidence="3 4">
    <name type="scientific">Avibacterium paragallinarum</name>
    <name type="common">Haemophilus gallinarum</name>
    <dbReference type="NCBI Taxonomy" id="728"/>
    <lineage>
        <taxon>Bacteria</taxon>
        <taxon>Pseudomonadati</taxon>
        <taxon>Pseudomonadota</taxon>
        <taxon>Gammaproteobacteria</taxon>
        <taxon>Pasteurellales</taxon>
        <taxon>Pasteurellaceae</taxon>
        <taxon>Avibacterium</taxon>
    </lineage>
</organism>
<sequence length="157" mass="17985">MYTKPKYIQLIHIAKQKLGIDELSYRAMLERLTGKSSTKQMTIKELSQVLHELEDKGFRNTAKKAVRTTGKMRTAKPTIVDKIRVLWRAMHKQGIIRDGSDTALDQFARNIVNVELVKKGNNVLIMTVAGLNGDNKLATQVLERLKQWQKRVERKNG</sequence>
<evidence type="ECO:0000313" key="1">
    <source>
        <dbReference type="EMBL" id="STO71085.1"/>
    </source>
</evidence>
<gene>
    <name evidence="1" type="ORF">NCTC11296_00980</name>
    <name evidence="2" type="ORF">NCTC11296_02444</name>
    <name evidence="3" type="ORF">NCTC11296_03177</name>
</gene>